<keyword evidence="2 4" id="KW-0378">Hydrolase</keyword>
<dbReference type="Gene3D" id="3.90.79.10">
    <property type="entry name" value="Nucleoside Triphosphate Pyrophosphohydrolase"/>
    <property type="match status" value="1"/>
</dbReference>
<name>A0A1B2HPU0_9PSEU</name>
<protein>
    <submittedName>
        <fullName evidence="4">NUDIX hydrolase</fullName>
    </submittedName>
</protein>
<gene>
    <name evidence="4" type="ORF">BBK82_30465</name>
</gene>
<feature type="domain" description="Nudix hydrolase" evidence="3">
    <location>
        <begin position="20"/>
        <end position="151"/>
    </location>
</feature>
<evidence type="ECO:0000259" key="3">
    <source>
        <dbReference type="PROSITE" id="PS51462"/>
    </source>
</evidence>
<dbReference type="PROSITE" id="PS51462">
    <property type="entry name" value="NUDIX"/>
    <property type="match status" value="1"/>
</dbReference>
<dbReference type="PANTHER" id="PTHR43046:SF16">
    <property type="entry name" value="ADP-RIBOSE PYROPHOSPHATASE YJHB-RELATED"/>
    <property type="match status" value="1"/>
</dbReference>
<sequence>MSIPPYVAKLRHLIGSDHLLWLPGVNGVVVDDEDRVLLHRRADNGRWTLICGILDPGEQPADGIVREVWEETGVLVRVERLTSITVSPMRRYSNGDRAQYLELTFRCSPIDGEAHVHDDESVEVGWFRLHELPELDPDIRARIERSVVGVDEVWFQPPSFEVPQSEGVR</sequence>
<dbReference type="KEGG" id="led:BBK82_30465"/>
<dbReference type="AlphaFoldDB" id="A0A1B2HPU0"/>
<evidence type="ECO:0000313" key="4">
    <source>
        <dbReference type="EMBL" id="ANZ39725.1"/>
    </source>
</evidence>
<dbReference type="InterPro" id="IPR020084">
    <property type="entry name" value="NUDIX_hydrolase_CS"/>
</dbReference>
<dbReference type="CDD" id="cd18879">
    <property type="entry name" value="NUDIX_Hydrolase"/>
    <property type="match status" value="1"/>
</dbReference>
<dbReference type="Proteomes" id="UP000093053">
    <property type="component" value="Chromosome"/>
</dbReference>
<dbReference type="Pfam" id="PF00293">
    <property type="entry name" value="NUDIX"/>
    <property type="match status" value="1"/>
</dbReference>
<keyword evidence="5" id="KW-1185">Reference proteome</keyword>
<organism evidence="4 5">
    <name type="scientific">Lentzea guizhouensis</name>
    <dbReference type="NCBI Taxonomy" id="1586287"/>
    <lineage>
        <taxon>Bacteria</taxon>
        <taxon>Bacillati</taxon>
        <taxon>Actinomycetota</taxon>
        <taxon>Actinomycetes</taxon>
        <taxon>Pseudonocardiales</taxon>
        <taxon>Pseudonocardiaceae</taxon>
        <taxon>Lentzea</taxon>
    </lineage>
</organism>
<comment type="cofactor">
    <cofactor evidence="1">
        <name>Mg(2+)</name>
        <dbReference type="ChEBI" id="CHEBI:18420"/>
    </cofactor>
</comment>
<dbReference type="PANTHER" id="PTHR43046">
    <property type="entry name" value="GDP-MANNOSE MANNOSYL HYDROLASE"/>
    <property type="match status" value="1"/>
</dbReference>
<dbReference type="EMBL" id="CP016793">
    <property type="protein sequence ID" value="ANZ39725.1"/>
    <property type="molecule type" value="Genomic_DNA"/>
</dbReference>
<evidence type="ECO:0000313" key="5">
    <source>
        <dbReference type="Proteomes" id="UP000093053"/>
    </source>
</evidence>
<reference evidence="4 5" key="1">
    <citation type="submission" date="2016-07" db="EMBL/GenBank/DDBJ databases">
        <title>Complete genome sequence of the Lentzea guizhouensis DHS C013.</title>
        <authorList>
            <person name="Cao C."/>
        </authorList>
    </citation>
    <scope>NUCLEOTIDE SEQUENCE [LARGE SCALE GENOMIC DNA]</scope>
    <source>
        <strain evidence="4 5">DHS C013</strain>
    </source>
</reference>
<evidence type="ECO:0000256" key="2">
    <source>
        <dbReference type="ARBA" id="ARBA00022801"/>
    </source>
</evidence>
<accession>A0A1B2HPU0</accession>
<dbReference type="RefSeq" id="WP_065918066.1">
    <property type="nucleotide sequence ID" value="NZ_CP016793.1"/>
</dbReference>
<dbReference type="InterPro" id="IPR000086">
    <property type="entry name" value="NUDIX_hydrolase_dom"/>
</dbReference>
<dbReference type="STRING" id="1586287.BBK82_30465"/>
<proteinExistence type="predicted"/>
<dbReference type="SUPFAM" id="SSF55811">
    <property type="entry name" value="Nudix"/>
    <property type="match status" value="1"/>
</dbReference>
<dbReference type="GO" id="GO:0016787">
    <property type="term" value="F:hydrolase activity"/>
    <property type="evidence" value="ECO:0007669"/>
    <property type="project" value="UniProtKB-KW"/>
</dbReference>
<dbReference type="InterPro" id="IPR015797">
    <property type="entry name" value="NUDIX_hydrolase-like_dom_sf"/>
</dbReference>
<dbReference type="OrthoDB" id="9814308at2"/>
<evidence type="ECO:0000256" key="1">
    <source>
        <dbReference type="ARBA" id="ARBA00001946"/>
    </source>
</evidence>
<dbReference type="PROSITE" id="PS00893">
    <property type="entry name" value="NUDIX_BOX"/>
    <property type="match status" value="1"/>
</dbReference>